<protein>
    <submittedName>
        <fullName evidence="2">Uncharacterized protein</fullName>
    </submittedName>
</protein>
<feature type="coiled-coil region" evidence="1">
    <location>
        <begin position="184"/>
        <end position="309"/>
    </location>
</feature>
<evidence type="ECO:0000313" key="2">
    <source>
        <dbReference type="EMBL" id="KAL3316775.1"/>
    </source>
</evidence>
<comment type="caution">
    <text evidence="2">The sequence shown here is derived from an EMBL/GenBank/DDBJ whole genome shotgun (WGS) entry which is preliminary data.</text>
</comment>
<accession>A0ABD2QB83</accession>
<gene>
    <name evidence="2" type="ORF">Ciccas_004568</name>
</gene>
<evidence type="ECO:0000313" key="3">
    <source>
        <dbReference type="Proteomes" id="UP001626550"/>
    </source>
</evidence>
<organism evidence="2 3">
    <name type="scientific">Cichlidogyrus casuarinus</name>
    <dbReference type="NCBI Taxonomy" id="1844966"/>
    <lineage>
        <taxon>Eukaryota</taxon>
        <taxon>Metazoa</taxon>
        <taxon>Spiralia</taxon>
        <taxon>Lophotrochozoa</taxon>
        <taxon>Platyhelminthes</taxon>
        <taxon>Monogenea</taxon>
        <taxon>Monopisthocotylea</taxon>
        <taxon>Dactylogyridea</taxon>
        <taxon>Ancyrocephalidae</taxon>
        <taxon>Cichlidogyrus</taxon>
    </lineage>
</organism>
<feature type="coiled-coil region" evidence="1">
    <location>
        <begin position="103"/>
        <end position="144"/>
    </location>
</feature>
<dbReference type="EMBL" id="JBJKFK010000483">
    <property type="protein sequence ID" value="KAL3316775.1"/>
    <property type="molecule type" value="Genomic_DNA"/>
</dbReference>
<keyword evidence="3" id="KW-1185">Reference proteome</keyword>
<sequence length="342" mass="39944">MCRPSFSEEQLEQLNELTDQLIVMKKDLQHSKEECARLADADRQAQHWRDELDAMRDSVDRLQRVENENRQLRDRLIDFKYWKELEAEQEKLMVGNTEASVNAAHLETVQRRLESDLERALQQISDLEQQRESNIKSIQMLREEVVGLKLELHNCSLFKKKRISCISMDDETSLDLSSASDPPLAARNLASQLYEEKIKRLEQENESLRSQETTRNSECDYTKRLSELESKFLVDQAELETRCLHLEQEVRKFKRSLREEISLREETAARVTSTEASLGREREKHKLALESAEQRASAAEEAQDNLYEQLSSTRKNVLALREELIQQHVFVFLAGLIHDALF</sequence>
<dbReference type="Proteomes" id="UP001626550">
    <property type="component" value="Unassembled WGS sequence"/>
</dbReference>
<evidence type="ECO:0000256" key="1">
    <source>
        <dbReference type="SAM" id="Coils"/>
    </source>
</evidence>
<dbReference type="AlphaFoldDB" id="A0ABD2QB83"/>
<keyword evidence="1" id="KW-0175">Coiled coil</keyword>
<proteinExistence type="predicted"/>
<name>A0ABD2QB83_9PLAT</name>
<reference evidence="2 3" key="1">
    <citation type="submission" date="2024-11" db="EMBL/GenBank/DDBJ databases">
        <title>Adaptive evolution of stress response genes in parasites aligns with host niche diversity.</title>
        <authorList>
            <person name="Hahn C."/>
            <person name="Resl P."/>
        </authorList>
    </citation>
    <scope>NUCLEOTIDE SEQUENCE [LARGE SCALE GENOMIC DNA]</scope>
    <source>
        <strain evidence="2">EGGRZ-B1_66</strain>
        <tissue evidence="2">Body</tissue>
    </source>
</reference>
<feature type="coiled-coil region" evidence="1">
    <location>
        <begin position="7"/>
        <end position="75"/>
    </location>
</feature>